<gene>
    <name evidence="1" type="ORF">E2C01_102723</name>
</gene>
<proteinExistence type="predicted"/>
<sequence length="91" mass="10011">MGRREGERMKAQDNQRINWLRWTVGVCGVAERMNAQDNVILMRVEDQLPAVDLWGAWIGGKDESAGQCYSYDSKASTGCGGPVGHVGQREG</sequence>
<evidence type="ECO:0000313" key="2">
    <source>
        <dbReference type="Proteomes" id="UP000324222"/>
    </source>
</evidence>
<name>A0A5B7KDC7_PORTR</name>
<dbReference type="EMBL" id="VSRR010153554">
    <property type="protein sequence ID" value="MPD06891.1"/>
    <property type="molecule type" value="Genomic_DNA"/>
</dbReference>
<organism evidence="1 2">
    <name type="scientific">Portunus trituberculatus</name>
    <name type="common">Swimming crab</name>
    <name type="synonym">Neptunus trituberculatus</name>
    <dbReference type="NCBI Taxonomy" id="210409"/>
    <lineage>
        <taxon>Eukaryota</taxon>
        <taxon>Metazoa</taxon>
        <taxon>Ecdysozoa</taxon>
        <taxon>Arthropoda</taxon>
        <taxon>Crustacea</taxon>
        <taxon>Multicrustacea</taxon>
        <taxon>Malacostraca</taxon>
        <taxon>Eumalacostraca</taxon>
        <taxon>Eucarida</taxon>
        <taxon>Decapoda</taxon>
        <taxon>Pleocyemata</taxon>
        <taxon>Brachyura</taxon>
        <taxon>Eubrachyura</taxon>
        <taxon>Portunoidea</taxon>
        <taxon>Portunidae</taxon>
        <taxon>Portuninae</taxon>
        <taxon>Portunus</taxon>
    </lineage>
</organism>
<keyword evidence="2" id="KW-1185">Reference proteome</keyword>
<reference evidence="1 2" key="1">
    <citation type="submission" date="2019-05" db="EMBL/GenBank/DDBJ databases">
        <title>Another draft genome of Portunus trituberculatus and its Hox gene families provides insights of decapod evolution.</title>
        <authorList>
            <person name="Jeong J.-H."/>
            <person name="Song I."/>
            <person name="Kim S."/>
            <person name="Choi T."/>
            <person name="Kim D."/>
            <person name="Ryu S."/>
            <person name="Kim W."/>
        </authorList>
    </citation>
    <scope>NUCLEOTIDE SEQUENCE [LARGE SCALE GENOMIC DNA]</scope>
    <source>
        <tissue evidence="1">Muscle</tissue>
    </source>
</reference>
<evidence type="ECO:0000313" key="1">
    <source>
        <dbReference type="EMBL" id="MPD06891.1"/>
    </source>
</evidence>
<accession>A0A5B7KDC7</accession>
<dbReference type="AlphaFoldDB" id="A0A5B7KDC7"/>
<comment type="caution">
    <text evidence="1">The sequence shown here is derived from an EMBL/GenBank/DDBJ whole genome shotgun (WGS) entry which is preliminary data.</text>
</comment>
<protein>
    <submittedName>
        <fullName evidence="1">Uncharacterized protein</fullName>
    </submittedName>
</protein>
<dbReference type="Proteomes" id="UP000324222">
    <property type="component" value="Unassembled WGS sequence"/>
</dbReference>